<proteinExistence type="predicted"/>
<dbReference type="Gene3D" id="2.80.10.50">
    <property type="match status" value="1"/>
</dbReference>
<organism evidence="2 3">
    <name type="scientific">Cristinia sonorae</name>
    <dbReference type="NCBI Taxonomy" id="1940300"/>
    <lineage>
        <taxon>Eukaryota</taxon>
        <taxon>Fungi</taxon>
        <taxon>Dikarya</taxon>
        <taxon>Basidiomycota</taxon>
        <taxon>Agaricomycotina</taxon>
        <taxon>Agaricomycetes</taxon>
        <taxon>Agaricomycetidae</taxon>
        <taxon>Agaricales</taxon>
        <taxon>Pleurotineae</taxon>
        <taxon>Stephanosporaceae</taxon>
        <taxon>Cristinia</taxon>
    </lineage>
</organism>
<reference evidence="2" key="1">
    <citation type="journal article" date="2021" name="New Phytol.">
        <title>Evolutionary innovations through gain and loss of genes in the ectomycorrhizal Boletales.</title>
        <authorList>
            <person name="Wu G."/>
            <person name="Miyauchi S."/>
            <person name="Morin E."/>
            <person name="Kuo A."/>
            <person name="Drula E."/>
            <person name="Varga T."/>
            <person name="Kohler A."/>
            <person name="Feng B."/>
            <person name="Cao Y."/>
            <person name="Lipzen A."/>
            <person name="Daum C."/>
            <person name="Hundley H."/>
            <person name="Pangilinan J."/>
            <person name="Johnson J."/>
            <person name="Barry K."/>
            <person name="LaButti K."/>
            <person name="Ng V."/>
            <person name="Ahrendt S."/>
            <person name="Min B."/>
            <person name="Choi I.G."/>
            <person name="Park H."/>
            <person name="Plett J.M."/>
            <person name="Magnuson J."/>
            <person name="Spatafora J.W."/>
            <person name="Nagy L.G."/>
            <person name="Henrissat B."/>
            <person name="Grigoriev I.V."/>
            <person name="Yang Z.L."/>
            <person name="Xu J."/>
            <person name="Martin F.M."/>
        </authorList>
    </citation>
    <scope>NUCLEOTIDE SEQUENCE</scope>
    <source>
        <strain evidence="2">KKN 215</strain>
    </source>
</reference>
<dbReference type="InterPro" id="IPR000772">
    <property type="entry name" value="Ricin_B_lectin"/>
</dbReference>
<dbReference type="Proteomes" id="UP000813824">
    <property type="component" value="Unassembled WGS sequence"/>
</dbReference>
<dbReference type="InterPro" id="IPR035992">
    <property type="entry name" value="Ricin_B-like_lectins"/>
</dbReference>
<comment type="caution">
    <text evidence="2">The sequence shown here is derived from an EMBL/GenBank/DDBJ whole genome shotgun (WGS) entry which is preliminary data.</text>
</comment>
<evidence type="ECO:0000259" key="1">
    <source>
        <dbReference type="Pfam" id="PF14200"/>
    </source>
</evidence>
<accession>A0A8K0XLC0</accession>
<dbReference type="AlphaFoldDB" id="A0A8K0XLC0"/>
<evidence type="ECO:0000313" key="2">
    <source>
        <dbReference type="EMBL" id="KAH8087175.1"/>
    </source>
</evidence>
<sequence length="140" mass="15001">MSIKNGATYVITNNANALAIDLSGEDNTSVILFEYHGNDNQRWVAEQAGGSWIFKSASSGQFISFSGGPFPRIPLVVGGGRPALWNVRFGGDGARVTSAQDPSLSLDTVDQGHAESGSNLALGPYMHAPWQSWLFKEVDE</sequence>
<dbReference type="EMBL" id="JAEVFJ010000041">
    <property type="protein sequence ID" value="KAH8087175.1"/>
    <property type="molecule type" value="Genomic_DNA"/>
</dbReference>
<dbReference type="SUPFAM" id="SSF50370">
    <property type="entry name" value="Ricin B-like lectins"/>
    <property type="match status" value="1"/>
</dbReference>
<gene>
    <name evidence="2" type="ORF">BXZ70DRAFT_542959</name>
</gene>
<name>A0A8K0XLC0_9AGAR</name>
<protein>
    <submittedName>
        <fullName evidence="2">Ricin B lectin domain-containing protein</fullName>
    </submittedName>
</protein>
<evidence type="ECO:0000313" key="3">
    <source>
        <dbReference type="Proteomes" id="UP000813824"/>
    </source>
</evidence>
<keyword evidence="3" id="KW-1185">Reference proteome</keyword>
<feature type="domain" description="Ricin B lectin" evidence="1">
    <location>
        <begin position="6"/>
        <end position="67"/>
    </location>
</feature>
<dbReference type="OrthoDB" id="2131701at2759"/>
<dbReference type="Pfam" id="PF14200">
    <property type="entry name" value="RicinB_lectin_2"/>
    <property type="match status" value="1"/>
</dbReference>